<feature type="transmembrane region" description="Helical" evidence="5">
    <location>
        <begin position="64"/>
        <end position="88"/>
    </location>
</feature>
<evidence type="ECO:0000256" key="2">
    <source>
        <dbReference type="ARBA" id="ARBA00022692"/>
    </source>
</evidence>
<feature type="transmembrane region" description="Helical" evidence="5">
    <location>
        <begin position="6"/>
        <end position="24"/>
    </location>
</feature>
<keyword evidence="3 5" id="KW-1133">Transmembrane helix</keyword>
<dbReference type="EMBL" id="SOQX01000006">
    <property type="protein sequence ID" value="TDY00041.1"/>
    <property type="molecule type" value="Genomic_DNA"/>
</dbReference>
<name>A0A4R8IHF4_9GAMM</name>
<evidence type="ECO:0000313" key="7">
    <source>
        <dbReference type="Proteomes" id="UP000294914"/>
    </source>
</evidence>
<reference evidence="6 7" key="1">
    <citation type="submission" date="2019-03" db="EMBL/GenBank/DDBJ databases">
        <title>Genomic Encyclopedia of Type Strains, Phase IV (KMG-IV): sequencing the most valuable type-strain genomes for metagenomic binning, comparative biology and taxonomic classification.</title>
        <authorList>
            <person name="Goeker M."/>
        </authorList>
    </citation>
    <scope>NUCLEOTIDE SEQUENCE [LARGE SCALE GENOMIC DNA]</scope>
    <source>
        <strain evidence="6 7">DSM 16326</strain>
    </source>
</reference>
<feature type="transmembrane region" description="Helical" evidence="5">
    <location>
        <begin position="100"/>
        <end position="123"/>
    </location>
</feature>
<accession>A0A4R8IHF4</accession>
<dbReference type="OrthoDB" id="9810601at2"/>
<keyword evidence="2 5" id="KW-0812">Transmembrane</keyword>
<dbReference type="Proteomes" id="UP000294914">
    <property type="component" value="Unassembled WGS sequence"/>
</dbReference>
<dbReference type="GO" id="GO:0009403">
    <property type="term" value="P:toxin biosynthetic process"/>
    <property type="evidence" value="ECO:0007669"/>
    <property type="project" value="InterPro"/>
</dbReference>
<comment type="caution">
    <text evidence="6">The sequence shown here is derived from an EMBL/GenBank/DDBJ whole genome shotgun (WGS) entry which is preliminary data.</text>
</comment>
<dbReference type="PANTHER" id="PTHR36926:SF1">
    <property type="entry name" value="COLICIN V PRODUCTION PROTEIN"/>
    <property type="match status" value="1"/>
</dbReference>
<dbReference type="InterPro" id="IPR052719">
    <property type="entry name" value="CvpA-like"/>
</dbReference>
<keyword evidence="4 5" id="KW-0472">Membrane</keyword>
<proteinExistence type="predicted"/>
<evidence type="ECO:0000256" key="1">
    <source>
        <dbReference type="ARBA" id="ARBA00004141"/>
    </source>
</evidence>
<dbReference type="AlphaFoldDB" id="A0A4R8IHF4"/>
<evidence type="ECO:0000256" key="5">
    <source>
        <dbReference type="SAM" id="Phobius"/>
    </source>
</evidence>
<evidence type="ECO:0000313" key="6">
    <source>
        <dbReference type="EMBL" id="TDY00041.1"/>
    </source>
</evidence>
<evidence type="ECO:0000256" key="4">
    <source>
        <dbReference type="ARBA" id="ARBA00023136"/>
    </source>
</evidence>
<dbReference type="RefSeq" id="WP_134084454.1">
    <property type="nucleotide sequence ID" value="NZ_SOQX01000006.1"/>
</dbReference>
<dbReference type="GO" id="GO:0016020">
    <property type="term" value="C:membrane"/>
    <property type="evidence" value="ECO:0007669"/>
    <property type="project" value="UniProtKB-SubCell"/>
</dbReference>
<gene>
    <name evidence="6" type="ORF">EDC23_2202</name>
</gene>
<evidence type="ECO:0000256" key="3">
    <source>
        <dbReference type="ARBA" id="ARBA00022989"/>
    </source>
</evidence>
<dbReference type="PANTHER" id="PTHR36926">
    <property type="entry name" value="COLICIN V PRODUCTION PROTEIN"/>
    <property type="match status" value="1"/>
</dbReference>
<dbReference type="Pfam" id="PF02674">
    <property type="entry name" value="Colicin_V"/>
    <property type="match status" value="1"/>
</dbReference>
<comment type="subcellular location">
    <subcellularLocation>
        <location evidence="1">Membrane</location>
        <topology evidence="1">Multi-pass membrane protein</topology>
    </subcellularLocation>
</comment>
<keyword evidence="7" id="KW-1185">Reference proteome</keyword>
<sequence length="163" mass="18032">MLGVDYAILGILVISTFISLLRGFVREALSLAGWILAFWVSLTFATGLAGLLTNTFEDPTFRLIAAFVGLFVLSLIVSGVVNFFAVKLVYRTGLTKMDRFLGLLFGLGRGVLIVSVLVLLAGLTTLPKEPWWDESFFLFRFQEIAEGIQSLLPDSIGDNFRFE</sequence>
<dbReference type="InterPro" id="IPR003825">
    <property type="entry name" value="Colicin-V_CvpA"/>
</dbReference>
<feature type="transmembrane region" description="Helical" evidence="5">
    <location>
        <begin position="31"/>
        <end position="52"/>
    </location>
</feature>
<organism evidence="6 7">
    <name type="scientific">Thiohalophilus thiocyanatoxydans</name>
    <dbReference type="NCBI Taxonomy" id="381308"/>
    <lineage>
        <taxon>Bacteria</taxon>
        <taxon>Pseudomonadati</taxon>
        <taxon>Pseudomonadota</taxon>
        <taxon>Gammaproteobacteria</taxon>
        <taxon>Thiohalomonadales</taxon>
        <taxon>Thiohalophilaceae</taxon>
        <taxon>Thiohalophilus</taxon>
    </lineage>
</organism>
<protein>
    <submittedName>
        <fullName evidence="6">Membrane protein required for colicin V production</fullName>
    </submittedName>
</protein>